<protein>
    <submittedName>
        <fullName evidence="4">Alpha/beta fold hydrolase</fullName>
    </submittedName>
</protein>
<feature type="domain" description="AB hydrolase-1" evidence="3">
    <location>
        <begin position="117"/>
        <end position="239"/>
    </location>
</feature>
<feature type="compositionally biased region" description="Polar residues" evidence="1">
    <location>
        <begin position="45"/>
        <end position="67"/>
    </location>
</feature>
<name>A0ABR9ZHM7_9CORY</name>
<dbReference type="Gene3D" id="3.40.50.1820">
    <property type="entry name" value="alpha/beta hydrolase"/>
    <property type="match status" value="1"/>
</dbReference>
<feature type="chain" id="PRO_5046974614" evidence="2">
    <location>
        <begin position="31"/>
        <end position="420"/>
    </location>
</feature>
<proteinExistence type="predicted"/>
<sequence>MNLRIFIFMSIVQRRLTVLLVAISASFAMASPASLAFAQDAPLSRTGSENSTTSAQTSDEGQYSSSEVPFDARKSTIGTGKEHDNFIAPFFETLAQPRLAPVGSNDWECQPSAEHPNPVVLIHGTFENAYDNWAAMAPALKRDGYCVFAPNVGRVGFLAQGGVTPLVPNTNGLGQVQRSAEQISKFVDEVLEATDASQVDLVGHSQGGIMARYYAQFLGGTDTADPSRNRVGKIIGLGAPNGGTTLSGWGDLGADGVDVEGSLADENGGTIGSTSGSLEDPLNWVNDLAGITETQRVELKKWIIGWAVAQQVTGSDLMAKLDEEGETRPGVDYTMIATEFDNLATPYERTFLTAGPGATVKNVTLQDGCDQDKSSHVSMPYSVRAIDYVRNALDPLTVPDSAIRCEPHAGALGFSVRSLV</sequence>
<evidence type="ECO:0000259" key="3">
    <source>
        <dbReference type="Pfam" id="PF00561"/>
    </source>
</evidence>
<dbReference type="InterPro" id="IPR002918">
    <property type="entry name" value="Lipase_EstA/Esterase_EstB"/>
</dbReference>
<dbReference type="Pfam" id="PF00561">
    <property type="entry name" value="Abhydrolase_1"/>
    <property type="match status" value="1"/>
</dbReference>
<accession>A0ABR9ZHM7</accession>
<keyword evidence="2" id="KW-0732">Signal</keyword>
<keyword evidence="5" id="KW-1185">Reference proteome</keyword>
<dbReference type="InterPro" id="IPR000073">
    <property type="entry name" value="AB_hydrolase_1"/>
</dbReference>
<dbReference type="Proteomes" id="UP000635902">
    <property type="component" value="Unassembled WGS sequence"/>
</dbReference>
<comment type="caution">
    <text evidence="4">The sequence shown here is derived from an EMBL/GenBank/DDBJ whole genome shotgun (WGS) entry which is preliminary data.</text>
</comment>
<dbReference type="PANTHER" id="PTHR32015">
    <property type="entry name" value="FASTING INDUCED LIPASE"/>
    <property type="match status" value="1"/>
</dbReference>
<dbReference type="EMBL" id="JADKMY010000001">
    <property type="protein sequence ID" value="MBF4552858.1"/>
    <property type="molecule type" value="Genomic_DNA"/>
</dbReference>
<evidence type="ECO:0000313" key="4">
    <source>
        <dbReference type="EMBL" id="MBF4552858.1"/>
    </source>
</evidence>
<feature type="signal peptide" evidence="2">
    <location>
        <begin position="1"/>
        <end position="30"/>
    </location>
</feature>
<evidence type="ECO:0000256" key="2">
    <source>
        <dbReference type="SAM" id="SignalP"/>
    </source>
</evidence>
<dbReference type="SUPFAM" id="SSF53474">
    <property type="entry name" value="alpha/beta-Hydrolases"/>
    <property type="match status" value="1"/>
</dbReference>
<keyword evidence="4" id="KW-0378">Hydrolase</keyword>
<gene>
    <name evidence="4" type="ORF">IRY30_02025</name>
</gene>
<reference evidence="4 5" key="1">
    <citation type="submission" date="2020-10" db="EMBL/GenBank/DDBJ databases">
        <title>Novel species in genus Corynebacterium.</title>
        <authorList>
            <person name="Zhang G."/>
        </authorList>
    </citation>
    <scope>NUCLEOTIDE SEQUENCE [LARGE SCALE GENOMIC DNA]</scope>
    <source>
        <strain evidence="4 5">DSM 45110</strain>
    </source>
</reference>
<dbReference type="RefSeq" id="WP_194555733.1">
    <property type="nucleotide sequence ID" value="NZ_JADKMY010000001.1"/>
</dbReference>
<organism evidence="4 5">
    <name type="scientific">Corynebacterium suicordis DSM 45110</name>
    <dbReference type="NCBI Taxonomy" id="1121369"/>
    <lineage>
        <taxon>Bacteria</taxon>
        <taxon>Bacillati</taxon>
        <taxon>Actinomycetota</taxon>
        <taxon>Actinomycetes</taxon>
        <taxon>Mycobacteriales</taxon>
        <taxon>Corynebacteriaceae</taxon>
        <taxon>Corynebacterium</taxon>
    </lineage>
</organism>
<feature type="region of interest" description="Disordered" evidence="1">
    <location>
        <begin position="43"/>
        <end position="69"/>
    </location>
</feature>
<evidence type="ECO:0000313" key="5">
    <source>
        <dbReference type="Proteomes" id="UP000635902"/>
    </source>
</evidence>
<dbReference type="InterPro" id="IPR029058">
    <property type="entry name" value="AB_hydrolase_fold"/>
</dbReference>
<dbReference type="PANTHER" id="PTHR32015:SF1">
    <property type="entry name" value="LIPASE"/>
    <property type="match status" value="1"/>
</dbReference>
<dbReference type="GO" id="GO:0016787">
    <property type="term" value="F:hydrolase activity"/>
    <property type="evidence" value="ECO:0007669"/>
    <property type="project" value="UniProtKB-KW"/>
</dbReference>
<evidence type="ECO:0000256" key="1">
    <source>
        <dbReference type="SAM" id="MobiDB-lite"/>
    </source>
</evidence>